<dbReference type="HOGENOM" id="CLU_2049401_0_0_1"/>
<dbReference type="Proteomes" id="UP000005018">
    <property type="component" value="Chromosome 4"/>
</dbReference>
<proteinExistence type="predicted"/>
<reference evidence="2 3" key="1">
    <citation type="journal article" date="2012" name="PLoS ONE">
        <title>Sequence and analysis of the genome of the pathogenic yeast Candida orthopsilosis.</title>
        <authorList>
            <person name="Riccombeni A."/>
            <person name="Vidanes G."/>
            <person name="Proux-Wera E."/>
            <person name="Wolfe K.H."/>
            <person name="Butler G."/>
        </authorList>
    </citation>
    <scope>NUCLEOTIDE SEQUENCE [LARGE SCALE GENOMIC DNA]</scope>
    <source>
        <strain evidence="2 3">Co 90-125</strain>
    </source>
</reference>
<dbReference type="PANTHER" id="PTHR28173:SF1">
    <property type="entry name" value="RIBONUCLEASES P_MRP PROTEIN SUBUNIT POP8"/>
    <property type="match status" value="1"/>
</dbReference>
<dbReference type="RefSeq" id="XP_003869166.1">
    <property type="nucleotide sequence ID" value="XM_003869117.1"/>
</dbReference>
<dbReference type="EMBL" id="HE681722">
    <property type="protein sequence ID" value="CCG23029.1"/>
    <property type="molecule type" value="Genomic_DNA"/>
</dbReference>
<dbReference type="GO" id="GO:0000171">
    <property type="term" value="F:ribonuclease MRP activity"/>
    <property type="evidence" value="ECO:0007669"/>
    <property type="project" value="TreeGrafter"/>
</dbReference>
<dbReference type="eggNOG" id="ENOG502SCWV">
    <property type="taxonomic scope" value="Eukaryota"/>
</dbReference>
<dbReference type="KEGG" id="cot:CORT_0D01810"/>
<organism evidence="2 3">
    <name type="scientific">Candida orthopsilosis (strain 90-125)</name>
    <name type="common">Yeast</name>
    <dbReference type="NCBI Taxonomy" id="1136231"/>
    <lineage>
        <taxon>Eukaryota</taxon>
        <taxon>Fungi</taxon>
        <taxon>Dikarya</taxon>
        <taxon>Ascomycota</taxon>
        <taxon>Saccharomycotina</taxon>
        <taxon>Pichiomycetes</taxon>
        <taxon>Debaryomycetaceae</taxon>
        <taxon>Candida/Lodderomyces clade</taxon>
        <taxon>Candida</taxon>
    </lineage>
</organism>
<dbReference type="GO" id="GO:0000294">
    <property type="term" value="P:nuclear-transcribed mRNA catabolic process, RNase MRP-dependent"/>
    <property type="evidence" value="ECO:0007669"/>
    <property type="project" value="TreeGrafter"/>
</dbReference>
<dbReference type="GO" id="GO:0000172">
    <property type="term" value="C:ribonuclease MRP complex"/>
    <property type="evidence" value="ECO:0007669"/>
    <property type="project" value="InterPro"/>
</dbReference>
<evidence type="ECO:0000259" key="1">
    <source>
        <dbReference type="Pfam" id="PF20976"/>
    </source>
</evidence>
<dbReference type="AlphaFoldDB" id="H8X4T7"/>
<dbReference type="PANTHER" id="PTHR28173">
    <property type="entry name" value="RIBONUCLEASES P/MRP PROTEIN SUBUNIT POP8"/>
    <property type="match status" value="1"/>
</dbReference>
<dbReference type="GO" id="GO:0008033">
    <property type="term" value="P:tRNA processing"/>
    <property type="evidence" value="ECO:0007669"/>
    <property type="project" value="InterPro"/>
</dbReference>
<keyword evidence="3" id="KW-1185">Reference proteome</keyword>
<evidence type="ECO:0000313" key="3">
    <source>
        <dbReference type="Proteomes" id="UP000005018"/>
    </source>
</evidence>
<sequence>MSLRDQNRTEKLPKDNGDKDWLYLNLEIFPDPIINQDKAKLTKYEQIDIDLITWRTLIMISLNKMYGLIGESSPFEIPAELSSKSIILKIQTEDKEKFNNSLLSYTFNLNKYTELDLNCYIKIKKSAHYVALVM</sequence>
<dbReference type="GO" id="GO:0004526">
    <property type="term" value="F:ribonuclease P activity"/>
    <property type="evidence" value="ECO:0007669"/>
    <property type="project" value="TreeGrafter"/>
</dbReference>
<dbReference type="Pfam" id="PF20976">
    <property type="entry name" value="Pop8"/>
    <property type="match status" value="1"/>
</dbReference>
<dbReference type="OrthoDB" id="4077720at2759"/>
<accession>H8X4T7</accession>
<dbReference type="InterPro" id="IPR020347">
    <property type="entry name" value="Pop8"/>
</dbReference>
<feature type="domain" description="Ribonucleases P/MRP subunit Pop8-like" evidence="1">
    <location>
        <begin position="20"/>
        <end position="105"/>
    </location>
</feature>
<dbReference type="InterPro" id="IPR049128">
    <property type="entry name" value="Pop8-like_dom"/>
</dbReference>
<protein>
    <recommendedName>
        <fullName evidence="1">Ribonucleases P/MRP subunit Pop8-like domain-containing protein</fullName>
    </recommendedName>
</protein>
<evidence type="ECO:0000313" key="2">
    <source>
        <dbReference type="EMBL" id="CCG23029.1"/>
    </source>
</evidence>
<name>H8X4T7_CANO9</name>
<dbReference type="GO" id="GO:0005655">
    <property type="term" value="C:nucleolar ribonuclease P complex"/>
    <property type="evidence" value="ECO:0007669"/>
    <property type="project" value="InterPro"/>
</dbReference>
<gene>
    <name evidence="2" type="ORF">CORT_0D01810</name>
</gene>
<dbReference type="GeneID" id="14539992"/>
<dbReference type="GO" id="GO:0034965">
    <property type="term" value="P:intronic box C/D snoRNA processing"/>
    <property type="evidence" value="ECO:0007669"/>
    <property type="project" value="TreeGrafter"/>
</dbReference>